<dbReference type="RefSeq" id="XP_065825718.1">
    <property type="nucleotide sequence ID" value="XM_065969646.1"/>
</dbReference>
<dbReference type="Proteomes" id="UP000078595">
    <property type="component" value="Chromosome 10"/>
</dbReference>
<evidence type="ECO:0000313" key="3">
    <source>
        <dbReference type="Proteomes" id="UP000078595"/>
    </source>
</evidence>
<feature type="compositionally biased region" description="Basic and acidic residues" evidence="1">
    <location>
        <begin position="407"/>
        <end position="416"/>
    </location>
</feature>
<feature type="region of interest" description="Disordered" evidence="1">
    <location>
        <begin position="313"/>
        <end position="416"/>
    </location>
</feature>
<name>A0AAJ8KV90_9TREE</name>
<organism evidence="2 3">
    <name type="scientific">Kwoniella dejecticola CBS 10117</name>
    <dbReference type="NCBI Taxonomy" id="1296121"/>
    <lineage>
        <taxon>Eukaryota</taxon>
        <taxon>Fungi</taxon>
        <taxon>Dikarya</taxon>
        <taxon>Basidiomycota</taxon>
        <taxon>Agaricomycotina</taxon>
        <taxon>Tremellomycetes</taxon>
        <taxon>Tremellales</taxon>
        <taxon>Cryptococcaceae</taxon>
        <taxon>Kwoniella</taxon>
    </lineage>
</organism>
<dbReference type="PANTHER" id="PTHR24216:SF65">
    <property type="entry name" value="PAXILLIN-LIKE PROTEIN 1"/>
    <property type="match status" value="1"/>
</dbReference>
<proteinExistence type="predicted"/>
<feature type="region of interest" description="Disordered" evidence="1">
    <location>
        <begin position="142"/>
        <end position="201"/>
    </location>
</feature>
<dbReference type="AlphaFoldDB" id="A0AAJ8KV90"/>
<reference evidence="2" key="2">
    <citation type="submission" date="2024-02" db="EMBL/GenBank/DDBJ databases">
        <title>Comparative genomics of Cryptococcus and Kwoniella reveals pathogenesis evolution and contrasting modes of karyotype evolution via chromosome fusion or intercentromeric recombination.</title>
        <authorList>
            <person name="Coelho M.A."/>
            <person name="David-Palma M."/>
            <person name="Shea T."/>
            <person name="Bowers K."/>
            <person name="McGinley-Smith S."/>
            <person name="Mohammad A.W."/>
            <person name="Gnirke A."/>
            <person name="Yurkov A.M."/>
            <person name="Nowrousian M."/>
            <person name="Sun S."/>
            <person name="Cuomo C.A."/>
            <person name="Heitman J."/>
        </authorList>
    </citation>
    <scope>NUCLEOTIDE SEQUENCE</scope>
    <source>
        <strain evidence="2">CBS 10117</strain>
    </source>
</reference>
<dbReference type="GeneID" id="90830167"/>
<accession>A0AAJ8KV90</accession>
<feature type="compositionally biased region" description="Pro residues" evidence="1">
    <location>
        <begin position="347"/>
        <end position="357"/>
    </location>
</feature>
<feature type="compositionally biased region" description="Pro residues" evidence="1">
    <location>
        <begin position="150"/>
        <end position="179"/>
    </location>
</feature>
<evidence type="ECO:0000256" key="1">
    <source>
        <dbReference type="SAM" id="MobiDB-lite"/>
    </source>
</evidence>
<reference evidence="2" key="1">
    <citation type="submission" date="2013-07" db="EMBL/GenBank/DDBJ databases">
        <authorList>
            <consortium name="The Broad Institute Genome Sequencing Platform"/>
            <person name="Cuomo C."/>
            <person name="Litvintseva A."/>
            <person name="Chen Y."/>
            <person name="Heitman J."/>
            <person name="Sun S."/>
            <person name="Springer D."/>
            <person name="Dromer F."/>
            <person name="Young S.K."/>
            <person name="Zeng Q."/>
            <person name="Gargeya S."/>
            <person name="Fitzgerald M."/>
            <person name="Abouelleil A."/>
            <person name="Alvarado L."/>
            <person name="Berlin A.M."/>
            <person name="Chapman S.B."/>
            <person name="Dewar J."/>
            <person name="Goldberg J."/>
            <person name="Griggs A."/>
            <person name="Gujja S."/>
            <person name="Hansen M."/>
            <person name="Howarth C."/>
            <person name="Imamovic A."/>
            <person name="Larimer J."/>
            <person name="McCowan C."/>
            <person name="Murphy C."/>
            <person name="Pearson M."/>
            <person name="Priest M."/>
            <person name="Roberts A."/>
            <person name="Saif S."/>
            <person name="Shea T."/>
            <person name="Sykes S."/>
            <person name="Wortman J."/>
            <person name="Nusbaum C."/>
            <person name="Birren B."/>
        </authorList>
    </citation>
    <scope>NUCLEOTIDE SEQUENCE</scope>
    <source>
        <strain evidence="2">CBS 10117</strain>
    </source>
</reference>
<keyword evidence="3" id="KW-1185">Reference proteome</keyword>
<dbReference type="KEGG" id="kdj:90830167"/>
<evidence type="ECO:0000313" key="2">
    <source>
        <dbReference type="EMBL" id="WWC65097.1"/>
    </source>
</evidence>
<dbReference type="PANTHER" id="PTHR24216">
    <property type="entry name" value="PAXILLIN-RELATED"/>
    <property type="match status" value="1"/>
</dbReference>
<dbReference type="EMBL" id="CP144539">
    <property type="protein sequence ID" value="WWC65097.1"/>
    <property type="molecule type" value="Genomic_DNA"/>
</dbReference>
<sequence>MPRSGLCVACNCEYSALPYHCQDVHPHQAAWQPYHFGSSVPFCPCGKPLVGLGDFAPPGWCDAMCSVESTRKVYPLDRPTPPPEIIINPECEDVGNETTTLPVDDAPPPRTIQEEADRLVESIVDCDTLRTLLDEAISAQQLMDESSASPPSPATPPPPALPPSPPPAQSPAPAPPSPFLGPVADPLVGSPDTSSPAIIYDADESERVVRTAIQDRYQNMVESAREERRVQALAVERKRSERKKKGEDAASARRLRVGEIRRNMTATVCPLCNEVPKSFSDHIRTSHRNDQLSSATLAEHGLYGCASGRPFASSQGLSSHKNRVGCTIESPCGTNSRRGHDDTSPSPSSPNSPPPALPEVADLSIPIADSSPADPPLTLHAAIEAGTPPPPPASSGDANDPAVVASARREDDATERDCPVCGLPRKHVLNHIRSCHGFHRFTPDEIRDFPEWDICDGGQVFMAGRGIASHRLGTSCSSESPCDLVARPRDEAANPVEPAAPARPTQDCPICHKKGYHNLLSHLRTSHKHSQFTEEHARASGLALCPVCEKLVNGGPSLHRHLLACQRNNKPGRNISRFPVTQKATAYPGICHLCNNGLRHTCVLVHFRLYHGDHTFSASEVEPYDLLACDCGRPIADKQGMGIHRALYCPLRVQRPVTHSLQPMSDESIPTDTLRSSLGPPEDPIRHLLVLPTTYKPVPISVVGSFILAAERSARAFIDNPSDDTLLDVLSIPKVALAQGLMVDANSAKVKLHAHPNVEWGRCVPPTPQPASTGETVTKLIRSGRLSSAARVLDGEATVATPTPEVLEQLSAKHPSGPADPFRVVALPRKQRFDPPSRGDLDLAFRSFHYDTSPGASGWTVPLLKTAMRSDLFCDFILHLTHLIEKGEAPGRKYLCASRLVPLEKKDGGVRPIAKVTSPT</sequence>
<protein>
    <submittedName>
        <fullName evidence="2">Uncharacterized protein</fullName>
    </submittedName>
</protein>
<gene>
    <name evidence="2" type="ORF">I303_107711</name>
</gene>